<evidence type="ECO:0000259" key="2">
    <source>
        <dbReference type="Pfam" id="PF00440"/>
    </source>
</evidence>
<dbReference type="Gene3D" id="1.10.357.10">
    <property type="entry name" value="Tetracycline Repressor, domain 2"/>
    <property type="match status" value="1"/>
</dbReference>
<evidence type="ECO:0000313" key="4">
    <source>
        <dbReference type="Proteomes" id="UP000243297"/>
    </source>
</evidence>
<dbReference type="OrthoDB" id="9789566at2"/>
<dbReference type="SUPFAM" id="SSF48498">
    <property type="entry name" value="Tetracyclin repressor-like, C-terminal domain"/>
    <property type="match status" value="1"/>
</dbReference>
<dbReference type="Proteomes" id="UP000243297">
    <property type="component" value="Unassembled WGS sequence"/>
</dbReference>
<keyword evidence="4" id="KW-1185">Reference proteome</keyword>
<dbReference type="STRING" id="118967.SAMN02745191_0736"/>
<keyword evidence="1" id="KW-0238">DNA-binding</keyword>
<dbReference type="SUPFAM" id="SSF46689">
    <property type="entry name" value="Homeodomain-like"/>
    <property type="match status" value="1"/>
</dbReference>
<dbReference type="EMBL" id="FUWY01000002">
    <property type="protein sequence ID" value="SJZ49795.1"/>
    <property type="molecule type" value="Genomic_DNA"/>
</dbReference>
<evidence type="ECO:0000313" key="3">
    <source>
        <dbReference type="EMBL" id="SJZ49795.1"/>
    </source>
</evidence>
<dbReference type="AlphaFoldDB" id="A0A1T4L4Z2"/>
<sequence length="197" mass="22426">MTVSEKEIQVYTAVFQLAKDGKDLKSLRVQDIADACDMGKGTLYEYFSSKDEIIEKTVEYFFSVEVEAINAMILVEEPFEQKLRKFMLAFVHRTQKYSSLEVLVAHSENLKIPCAFENNREKIVAYVPLVVNLLDDLIKVGIAQDVLDKNESKEYLRFLLLSSLSGFVMCIKVSNDPLHDTKVLSAMESAIRIITTK</sequence>
<accession>A0A1T4L4Z2</accession>
<evidence type="ECO:0000256" key="1">
    <source>
        <dbReference type="ARBA" id="ARBA00023125"/>
    </source>
</evidence>
<proteinExistence type="predicted"/>
<organism evidence="3 4">
    <name type="scientific">Anaerorhabdus furcosa</name>
    <dbReference type="NCBI Taxonomy" id="118967"/>
    <lineage>
        <taxon>Bacteria</taxon>
        <taxon>Bacillati</taxon>
        <taxon>Bacillota</taxon>
        <taxon>Erysipelotrichia</taxon>
        <taxon>Erysipelotrichales</taxon>
        <taxon>Erysipelotrichaceae</taxon>
        <taxon>Anaerorhabdus</taxon>
    </lineage>
</organism>
<dbReference type="InterPro" id="IPR009057">
    <property type="entry name" value="Homeodomain-like_sf"/>
</dbReference>
<name>A0A1T4L4Z2_9FIRM</name>
<reference evidence="4" key="1">
    <citation type="submission" date="2017-02" db="EMBL/GenBank/DDBJ databases">
        <authorList>
            <person name="Varghese N."/>
            <person name="Submissions S."/>
        </authorList>
    </citation>
    <scope>NUCLEOTIDE SEQUENCE [LARGE SCALE GENOMIC DNA]</scope>
    <source>
        <strain evidence="4">ATCC 25662</strain>
    </source>
</reference>
<dbReference type="PANTHER" id="PTHR43479">
    <property type="entry name" value="ACREF/ENVCD OPERON REPRESSOR-RELATED"/>
    <property type="match status" value="1"/>
</dbReference>
<dbReference type="Pfam" id="PF00440">
    <property type="entry name" value="TetR_N"/>
    <property type="match status" value="1"/>
</dbReference>
<dbReference type="GO" id="GO:0003677">
    <property type="term" value="F:DNA binding"/>
    <property type="evidence" value="ECO:0007669"/>
    <property type="project" value="UniProtKB-KW"/>
</dbReference>
<dbReference type="PANTHER" id="PTHR43479:SF11">
    <property type="entry name" value="ACREF_ENVCD OPERON REPRESSOR-RELATED"/>
    <property type="match status" value="1"/>
</dbReference>
<feature type="domain" description="HTH tetR-type" evidence="2">
    <location>
        <begin position="25"/>
        <end position="55"/>
    </location>
</feature>
<gene>
    <name evidence="3" type="ORF">SAMN02745191_0736</name>
</gene>
<dbReference type="InterPro" id="IPR001647">
    <property type="entry name" value="HTH_TetR"/>
</dbReference>
<dbReference type="InterPro" id="IPR050624">
    <property type="entry name" value="HTH-type_Tx_Regulator"/>
</dbReference>
<protein>
    <submittedName>
        <fullName evidence="3">Transcriptional regulator, TetR family</fullName>
    </submittedName>
</protein>
<dbReference type="InterPro" id="IPR036271">
    <property type="entry name" value="Tet_transcr_reg_TetR-rel_C_sf"/>
</dbReference>
<dbReference type="RefSeq" id="WP_078711172.1">
    <property type="nucleotide sequence ID" value="NZ_FUWY01000002.1"/>
</dbReference>